<dbReference type="EMBL" id="FTNF01000011">
    <property type="protein sequence ID" value="SIR51438.1"/>
    <property type="molecule type" value="Genomic_DNA"/>
</dbReference>
<accession>A0A1N7BJ89</accession>
<keyword evidence="8" id="KW-0812">Transmembrane</keyword>
<dbReference type="GO" id="GO:0009055">
    <property type="term" value="F:electron transfer activity"/>
    <property type="evidence" value="ECO:0007669"/>
    <property type="project" value="InterPro"/>
</dbReference>
<evidence type="ECO:0000256" key="7">
    <source>
        <dbReference type="SAM" id="MobiDB-lite"/>
    </source>
</evidence>
<evidence type="ECO:0000256" key="1">
    <source>
        <dbReference type="ARBA" id="ARBA00022448"/>
    </source>
</evidence>
<feature type="transmembrane region" description="Helical" evidence="8">
    <location>
        <begin position="258"/>
        <end position="276"/>
    </location>
</feature>
<dbReference type="Pfam" id="PF13442">
    <property type="entry name" value="Cytochrome_CBB3"/>
    <property type="match status" value="2"/>
</dbReference>
<dbReference type="Gene3D" id="1.10.760.10">
    <property type="entry name" value="Cytochrome c-like domain"/>
    <property type="match status" value="2"/>
</dbReference>
<gene>
    <name evidence="11" type="ORF">SAMN05444858_11139</name>
</gene>
<feature type="region of interest" description="Disordered" evidence="7">
    <location>
        <begin position="32"/>
        <end position="71"/>
    </location>
</feature>
<evidence type="ECO:0000256" key="4">
    <source>
        <dbReference type="ARBA" id="ARBA00022982"/>
    </source>
</evidence>
<evidence type="ECO:0000256" key="3">
    <source>
        <dbReference type="ARBA" id="ARBA00022723"/>
    </source>
</evidence>
<dbReference type="GO" id="GO:0020037">
    <property type="term" value="F:heme binding"/>
    <property type="evidence" value="ECO:0007669"/>
    <property type="project" value="InterPro"/>
</dbReference>
<protein>
    <submittedName>
        <fullName evidence="11">Ubiquinol-cytochrome c reductase cytochrome c subunit</fullName>
    </submittedName>
</protein>
<evidence type="ECO:0000256" key="9">
    <source>
        <dbReference type="SAM" id="SignalP"/>
    </source>
</evidence>
<proteinExistence type="predicted"/>
<evidence type="ECO:0000313" key="11">
    <source>
        <dbReference type="EMBL" id="SIR51438.1"/>
    </source>
</evidence>
<keyword evidence="4" id="KW-0249">Electron transport</keyword>
<feature type="domain" description="Cytochrome c" evidence="10">
    <location>
        <begin position="159"/>
        <end position="237"/>
    </location>
</feature>
<keyword evidence="12" id="KW-1185">Reference proteome</keyword>
<evidence type="ECO:0000256" key="8">
    <source>
        <dbReference type="SAM" id="Phobius"/>
    </source>
</evidence>
<evidence type="ECO:0000256" key="2">
    <source>
        <dbReference type="ARBA" id="ARBA00022617"/>
    </source>
</evidence>
<dbReference type="PANTHER" id="PTHR37823:SF1">
    <property type="entry name" value="CYTOCHROME C-553-LIKE"/>
    <property type="match status" value="1"/>
</dbReference>
<organism evidence="11 12">
    <name type="scientific">Micromonospora avicenniae</name>
    <dbReference type="NCBI Taxonomy" id="1198245"/>
    <lineage>
        <taxon>Bacteria</taxon>
        <taxon>Bacillati</taxon>
        <taxon>Actinomycetota</taxon>
        <taxon>Actinomycetes</taxon>
        <taxon>Micromonosporales</taxon>
        <taxon>Micromonosporaceae</taxon>
        <taxon>Micromonospora</taxon>
    </lineage>
</organism>
<keyword evidence="3 6" id="KW-0479">Metal-binding</keyword>
<dbReference type="InterPro" id="IPR036909">
    <property type="entry name" value="Cyt_c-like_dom_sf"/>
</dbReference>
<keyword evidence="8" id="KW-1133">Transmembrane helix</keyword>
<keyword evidence="9" id="KW-0732">Signal</keyword>
<dbReference type="InterPro" id="IPR009056">
    <property type="entry name" value="Cyt_c-like_dom"/>
</dbReference>
<evidence type="ECO:0000313" key="12">
    <source>
        <dbReference type="Proteomes" id="UP000186004"/>
    </source>
</evidence>
<evidence type="ECO:0000256" key="5">
    <source>
        <dbReference type="ARBA" id="ARBA00023004"/>
    </source>
</evidence>
<feature type="compositionally biased region" description="Low complexity" evidence="7">
    <location>
        <begin position="32"/>
        <end position="69"/>
    </location>
</feature>
<feature type="domain" description="Cytochrome c" evidence="10">
    <location>
        <begin position="68"/>
        <end position="151"/>
    </location>
</feature>
<dbReference type="PROSITE" id="PS51007">
    <property type="entry name" value="CYTC"/>
    <property type="match status" value="2"/>
</dbReference>
<dbReference type="AlphaFoldDB" id="A0A1N7BJ89"/>
<evidence type="ECO:0000259" key="10">
    <source>
        <dbReference type="PROSITE" id="PS51007"/>
    </source>
</evidence>
<dbReference type="Proteomes" id="UP000186004">
    <property type="component" value="Unassembled WGS sequence"/>
</dbReference>
<reference evidence="11 12" key="1">
    <citation type="submission" date="2017-01" db="EMBL/GenBank/DDBJ databases">
        <authorList>
            <person name="Mah S.A."/>
            <person name="Swanson W.J."/>
            <person name="Moy G.W."/>
            <person name="Vacquier V.D."/>
        </authorList>
    </citation>
    <scope>NUCLEOTIDE SEQUENCE [LARGE SCALE GENOMIC DNA]</scope>
    <source>
        <strain evidence="11 12">DSM 45758</strain>
    </source>
</reference>
<dbReference type="RefSeq" id="WP_076471532.1">
    <property type="nucleotide sequence ID" value="NZ_FTNF01000011.1"/>
</dbReference>
<dbReference type="SUPFAM" id="SSF46626">
    <property type="entry name" value="Cytochrome c"/>
    <property type="match status" value="2"/>
</dbReference>
<dbReference type="OrthoDB" id="9811281at2"/>
<sequence length="281" mass="28600">MQQHASIGAAQRHRPRRILAVGTALVLAAGPAPLAAQPDPDSTPTAASPSAASPSAASASAAPASAAPAGQRGAELYRQHCASCHGEQGQGSQRGPSLVGVGPASVDFQVGTGRMPIPDEMPQPRRDEPVFSADEIAALVDHVASFGGGGPQVPRVVPGDLPAGREIFAANCAPCHGATGAGAALTDGRDAPPLYEASAVQIAEAVRVGPGLMPVFPSQVLTDQQVDDLTTYVRRLQGERLDRGGNPLGRLGPLVEGLVAWIATLGLLVAAARWLGKRAEE</sequence>
<dbReference type="PANTHER" id="PTHR37823">
    <property type="entry name" value="CYTOCHROME C-553-LIKE"/>
    <property type="match status" value="1"/>
</dbReference>
<dbReference type="GO" id="GO:0046872">
    <property type="term" value="F:metal ion binding"/>
    <property type="evidence" value="ECO:0007669"/>
    <property type="project" value="UniProtKB-KW"/>
</dbReference>
<feature type="signal peptide" evidence="9">
    <location>
        <begin position="1"/>
        <end position="35"/>
    </location>
</feature>
<keyword evidence="5 6" id="KW-0408">Iron</keyword>
<dbReference type="InterPro" id="IPR051811">
    <property type="entry name" value="Cytochrome_c550/c551-like"/>
</dbReference>
<keyword evidence="1" id="KW-0813">Transport</keyword>
<keyword evidence="8" id="KW-0472">Membrane</keyword>
<feature type="chain" id="PRO_5039712448" evidence="9">
    <location>
        <begin position="36"/>
        <end position="281"/>
    </location>
</feature>
<name>A0A1N7BJ89_9ACTN</name>
<keyword evidence="2 6" id="KW-0349">Heme</keyword>
<evidence type="ECO:0000256" key="6">
    <source>
        <dbReference type="PROSITE-ProRule" id="PRU00433"/>
    </source>
</evidence>
<feature type="region of interest" description="Disordered" evidence="7">
    <location>
        <begin position="85"/>
        <end position="105"/>
    </location>
</feature>
<dbReference type="STRING" id="1198245.SAMN05444858_11139"/>